<dbReference type="PANTHER" id="PTHR14096:SF64">
    <property type="match status" value="1"/>
</dbReference>
<sequence>MREETPVENDVEVGDYGGAATTPTTPQERRPSVVTLRNMLQKASHDPFRHHYNGGERSAAGEMDSQHFGQNEVPEECSSSPQNGGSADMTKTNPFYSYYKELTNKRTIVESPGSETSEQADVDPVPLPPVKFLNSPQELGYGIKTTENGAKLSKHLEVPQRYDPKDELFRPSSLTVNANASGDFGGASLKNANAAQPQRLSKLPPRKSSDNLVEDVDAIFRSSKDSVHSPQMLVPDPFSKTTSLEADLFPHKDEELFNVNGIEEDASKAEGDLSGKSFKEKFDIFSSSSTNGIDPFPSPLLRNSFNLSSLDDPFGPTPSKQFDHLQDGFSSVEGGDDIFKITSSNTVFSTPLNNSPLDFRVDSPMSDIHKKMPAKRPPVVPPKPPNKPRNLVTTPQESKENILQPTPFILASSLSSSPSFSPADMDHAQTFKRPPRPLPRTRRPRAEKPQTTESPSPSVVSTEVETEMPEFHVTEPELPKLPPKPVFKPPPKPVPPYKPKNLVSKPLEPENSVVFEDILLIGQEHCVEDWPEDSPELNPDFKPSGKFKLRRESMKEKTESDGGSSEDPDGAVKNKKKNKNLRMSLLSRRSSKETHSDDMMEGKSNTLPIRKKSSKEFGSNGNISTGDDEDHYSLDYKKKPRPKVNNLFRRASVATSTYEGKNMNGNLPEKSKEDDSFNKSGKRKNTIVRRQSESSVLDKRDYEEAQKVGGGQRKNSKVKIKFVPQRGFAITLQKPHDEPKGAYGYTPRKDSKDELFEDSGAHGYTPRGKLQDDEFEDFEEIEYLNPAKAAIMEDEEQEKSLRYSPSLHGDEAAEGSKERKHKKSKYKIHMRKSKAAHGLSEPRESCSYSGGSNDDDGTEKDMKSPAEGYDEDPDDEIAKLKKQFKFKVPKKYKRKSKKAKNKSEAASDDLSEAAKAAWAAAQMDEQAVGGLEEEEEEDDEDDGDTDSLMEWWYTVEKWDELPSDEEDEALREDESKSFSILAEKVERGLRLFNKVFTEQAEVLWQAIISLHTLADDISEFHHKAKIAGISGGTTTAVGTVTAITGLALAPLTFGASLVITAVGVGVATAGGITSASAAISDNVHNKNDRKQIEEILQDYEDRLLEISKILHFVNQGLYRLRGHPFLRSGTQHYSQDWDVRKAVQMISMVDSPVMRATEITDEAVGSLQGLFKGMDKYFTKETRELKKSCTKEIVSAIRQVANVLNDCIVELNTIREELQDATGQV</sequence>
<accession>A0A3Q2E3R1</accession>
<evidence type="ECO:0000313" key="4">
    <source>
        <dbReference type="Proteomes" id="UP000265020"/>
    </source>
</evidence>
<feature type="compositionally biased region" description="Pro residues" evidence="2">
    <location>
        <begin position="479"/>
        <end position="498"/>
    </location>
</feature>
<feature type="compositionally biased region" description="Basic and acidic residues" evidence="2">
    <location>
        <begin position="469"/>
        <end position="478"/>
    </location>
</feature>
<dbReference type="AlphaFoldDB" id="A0A3Q2E3R1"/>
<name>A0A3Q2E3R1_CYPVA</name>
<feature type="region of interest" description="Disordered" evidence="2">
    <location>
        <begin position="733"/>
        <end position="946"/>
    </location>
</feature>
<feature type="compositionally biased region" description="Polar residues" evidence="2">
    <location>
        <begin position="190"/>
        <end position="199"/>
    </location>
</feature>
<feature type="compositionally biased region" description="Acidic residues" evidence="2">
    <location>
        <begin position="931"/>
        <end position="946"/>
    </location>
</feature>
<protein>
    <submittedName>
        <fullName evidence="3">Uncharacterized LOC107095451</fullName>
    </submittedName>
</protein>
<dbReference type="STRING" id="28743.ENSCVAP00000026868"/>
<feature type="compositionally biased region" description="Basic and acidic residues" evidence="2">
    <location>
        <begin position="154"/>
        <end position="169"/>
    </location>
</feature>
<dbReference type="Pfam" id="PF05461">
    <property type="entry name" value="ApoL"/>
    <property type="match status" value="1"/>
</dbReference>
<organism evidence="3 4">
    <name type="scientific">Cyprinodon variegatus</name>
    <name type="common">Sheepshead minnow</name>
    <dbReference type="NCBI Taxonomy" id="28743"/>
    <lineage>
        <taxon>Eukaryota</taxon>
        <taxon>Metazoa</taxon>
        <taxon>Chordata</taxon>
        <taxon>Craniata</taxon>
        <taxon>Vertebrata</taxon>
        <taxon>Euteleostomi</taxon>
        <taxon>Actinopterygii</taxon>
        <taxon>Neopterygii</taxon>
        <taxon>Teleostei</taxon>
        <taxon>Neoteleostei</taxon>
        <taxon>Acanthomorphata</taxon>
        <taxon>Ovalentaria</taxon>
        <taxon>Atherinomorphae</taxon>
        <taxon>Cyprinodontiformes</taxon>
        <taxon>Cyprinodontidae</taxon>
        <taxon>Cyprinodon</taxon>
    </lineage>
</organism>
<reference evidence="3" key="1">
    <citation type="submission" date="2025-08" db="UniProtKB">
        <authorList>
            <consortium name="Ensembl"/>
        </authorList>
    </citation>
    <scope>IDENTIFICATION</scope>
</reference>
<keyword evidence="4" id="KW-1185">Reference proteome</keyword>
<feature type="compositionally biased region" description="Polar residues" evidence="2">
    <location>
        <begin position="616"/>
        <end position="625"/>
    </location>
</feature>
<feature type="compositionally biased region" description="Polar residues" evidence="2">
    <location>
        <begin position="653"/>
        <end position="665"/>
    </location>
</feature>
<dbReference type="Ensembl" id="ENSCVAT00000017348.1">
    <property type="protein sequence ID" value="ENSCVAP00000026868.1"/>
    <property type="gene ID" value="ENSCVAG00000012748.1"/>
</dbReference>
<feature type="region of interest" description="Disordered" evidence="2">
    <location>
        <begin position="529"/>
        <end position="717"/>
    </location>
</feature>
<feature type="compositionally biased region" description="Basic residues" evidence="2">
    <location>
        <begin position="818"/>
        <end position="835"/>
    </location>
</feature>
<feature type="region of interest" description="Disordered" evidence="2">
    <location>
        <begin position="370"/>
        <end position="505"/>
    </location>
</feature>
<feature type="compositionally biased region" description="Pro residues" evidence="2">
    <location>
        <begin position="375"/>
        <end position="387"/>
    </location>
</feature>
<feature type="region of interest" description="Disordered" evidence="2">
    <location>
        <begin position="1"/>
        <end position="92"/>
    </location>
</feature>
<dbReference type="InterPro" id="IPR008405">
    <property type="entry name" value="ApoL"/>
</dbReference>
<reference evidence="3" key="2">
    <citation type="submission" date="2025-09" db="UniProtKB">
        <authorList>
            <consortium name="Ensembl"/>
        </authorList>
    </citation>
    <scope>IDENTIFICATION</scope>
</reference>
<feature type="compositionally biased region" description="Acidic residues" evidence="2">
    <location>
        <begin position="1"/>
        <end position="13"/>
    </location>
</feature>
<feature type="compositionally biased region" description="Polar residues" evidence="2">
    <location>
        <begin position="391"/>
        <end position="404"/>
    </location>
</feature>
<dbReference type="GO" id="GO:0005576">
    <property type="term" value="C:extracellular region"/>
    <property type="evidence" value="ECO:0007669"/>
    <property type="project" value="InterPro"/>
</dbReference>
<dbReference type="PANTHER" id="PTHR14096">
    <property type="entry name" value="APOLIPOPROTEIN L"/>
    <property type="match status" value="1"/>
</dbReference>
<proteinExistence type="inferred from homology"/>
<dbReference type="GO" id="GO:0006869">
    <property type="term" value="P:lipid transport"/>
    <property type="evidence" value="ECO:0007669"/>
    <property type="project" value="InterPro"/>
</dbReference>
<feature type="compositionally biased region" description="Basic and acidic residues" evidence="2">
    <location>
        <begin position="550"/>
        <end position="560"/>
    </location>
</feature>
<feature type="compositionally biased region" description="Polar residues" evidence="2">
    <location>
        <begin position="77"/>
        <end position="92"/>
    </location>
</feature>
<feature type="compositionally biased region" description="Low complexity" evidence="2">
    <location>
        <begin position="451"/>
        <end position="463"/>
    </location>
</feature>
<feature type="compositionally biased region" description="Acidic residues" evidence="2">
    <location>
        <begin position="773"/>
        <end position="782"/>
    </location>
</feature>
<evidence type="ECO:0000313" key="3">
    <source>
        <dbReference type="Ensembl" id="ENSCVAP00000026868.1"/>
    </source>
</evidence>
<feature type="region of interest" description="Disordered" evidence="2">
    <location>
        <begin position="107"/>
        <end position="211"/>
    </location>
</feature>
<feature type="compositionally biased region" description="Basic residues" evidence="2">
    <location>
        <begin position="880"/>
        <end position="900"/>
    </location>
</feature>
<dbReference type="GO" id="GO:0042157">
    <property type="term" value="P:lipoprotein metabolic process"/>
    <property type="evidence" value="ECO:0007669"/>
    <property type="project" value="InterPro"/>
</dbReference>
<feature type="compositionally biased region" description="Basic and acidic residues" evidence="2">
    <location>
        <begin position="690"/>
        <end position="706"/>
    </location>
</feature>
<dbReference type="GeneTree" id="ENSGT01030000234599"/>
<feature type="compositionally biased region" description="Basic residues" evidence="2">
    <location>
        <begin position="433"/>
        <end position="443"/>
    </location>
</feature>
<feature type="compositionally biased region" description="Low complexity" evidence="2">
    <location>
        <begin position="410"/>
        <end position="423"/>
    </location>
</feature>
<feature type="compositionally biased region" description="Basic and acidic residues" evidence="2">
    <location>
        <begin position="590"/>
        <end position="601"/>
    </location>
</feature>
<feature type="compositionally biased region" description="Basic and acidic residues" evidence="2">
    <location>
        <begin position="808"/>
        <end position="817"/>
    </location>
</feature>
<dbReference type="GO" id="GO:0016020">
    <property type="term" value="C:membrane"/>
    <property type="evidence" value="ECO:0007669"/>
    <property type="project" value="TreeGrafter"/>
</dbReference>
<evidence type="ECO:0000256" key="1">
    <source>
        <dbReference type="ARBA" id="ARBA00010090"/>
    </source>
</evidence>
<comment type="similarity">
    <text evidence="1">Belongs to the apolipoprotein L family.</text>
</comment>
<dbReference type="GO" id="GO:0008289">
    <property type="term" value="F:lipid binding"/>
    <property type="evidence" value="ECO:0007669"/>
    <property type="project" value="InterPro"/>
</dbReference>
<dbReference type="OMA" id="WPEDSPQ"/>
<evidence type="ECO:0000256" key="2">
    <source>
        <dbReference type="SAM" id="MobiDB-lite"/>
    </source>
</evidence>
<dbReference type="Proteomes" id="UP000265020">
    <property type="component" value="Unassembled WGS sequence"/>
</dbReference>